<feature type="compositionally biased region" description="Basic residues" evidence="1">
    <location>
        <begin position="308"/>
        <end position="317"/>
    </location>
</feature>
<reference evidence="3 4" key="1">
    <citation type="submission" date="2019-12" db="EMBL/GenBank/DDBJ databases">
        <title>Genomic-based taxomic classification of the family Erythrobacteraceae.</title>
        <authorList>
            <person name="Xu L."/>
        </authorList>
    </citation>
    <scope>NUCLEOTIDE SEQUENCE [LARGE SCALE GENOMIC DNA]</scope>
    <source>
        <strain evidence="3 4">H32</strain>
    </source>
</reference>
<proteinExistence type="predicted"/>
<dbReference type="InterPro" id="IPR029058">
    <property type="entry name" value="AB_hydrolase_fold"/>
</dbReference>
<accession>A0ABW9UY13</accession>
<evidence type="ECO:0000313" key="3">
    <source>
        <dbReference type="EMBL" id="MXO69068.1"/>
    </source>
</evidence>
<dbReference type="SUPFAM" id="SSF53474">
    <property type="entry name" value="alpha/beta-Hydrolases"/>
    <property type="match status" value="1"/>
</dbReference>
<feature type="region of interest" description="Disordered" evidence="1">
    <location>
        <begin position="289"/>
        <end position="317"/>
    </location>
</feature>
<evidence type="ECO:0000313" key="4">
    <source>
        <dbReference type="Proteomes" id="UP000444401"/>
    </source>
</evidence>
<feature type="region of interest" description="Disordered" evidence="1">
    <location>
        <begin position="95"/>
        <end position="116"/>
    </location>
</feature>
<gene>
    <name evidence="3" type="ORF">GRI72_09545</name>
</gene>
<comment type="caution">
    <text evidence="3">The sequence shown here is derived from an EMBL/GenBank/DDBJ whole genome shotgun (WGS) entry which is preliminary data.</text>
</comment>
<keyword evidence="4" id="KW-1185">Reference proteome</keyword>
<feature type="chain" id="PRO_5047150176" description="Fungal lipase-like domain-containing protein" evidence="2">
    <location>
        <begin position="22"/>
        <end position="317"/>
    </location>
</feature>
<keyword evidence="2" id="KW-0732">Signal</keyword>
<dbReference type="Pfam" id="PF26363">
    <property type="entry name" value="Phospholipase-like"/>
    <property type="match status" value="1"/>
</dbReference>
<protein>
    <recommendedName>
        <fullName evidence="5">Fungal lipase-like domain-containing protein</fullName>
    </recommendedName>
</protein>
<sequence length="317" mass="34240">MARFLRALVAVGAAAMLPACATDLTQARAPCVYEPGGWCGFTRAMAEESWAYAQLANNSYKDDEEFPRPPAGFRQAGPAHEGEAGYAYVVYDRFGPEDDPEDGPEDGGHGGDAGGQRTLVERVIAFRGTEMDSFDDWVFGNIRAQHNDRGWDTYAEQRKTLDAQGLDAVPITLTGHSLGGAIATYVALREERARSYAFNPSPRFSAPETPAGNRRLAVAERGEALRGLPTGSAMFLQDMLVVNCRPRGAPWKDHSVRKLAECLTWIAAYGDPDALASLDANAIAKPAVECGPPGKGHPGVDPPPQGVCRHKRRIDED</sequence>
<evidence type="ECO:0000256" key="2">
    <source>
        <dbReference type="SAM" id="SignalP"/>
    </source>
</evidence>
<dbReference type="Gene3D" id="3.40.50.1820">
    <property type="entry name" value="alpha/beta hydrolase"/>
    <property type="match status" value="1"/>
</dbReference>
<dbReference type="RefSeq" id="WP_160733703.1">
    <property type="nucleotide sequence ID" value="NZ_WTYO01000004.1"/>
</dbReference>
<evidence type="ECO:0000256" key="1">
    <source>
        <dbReference type="SAM" id="MobiDB-lite"/>
    </source>
</evidence>
<dbReference type="EMBL" id="WTYO01000004">
    <property type="protein sequence ID" value="MXO69068.1"/>
    <property type="molecule type" value="Genomic_DNA"/>
</dbReference>
<organism evidence="3 4">
    <name type="scientific">Pelagerythrobacter marinus</name>
    <dbReference type="NCBI Taxonomy" id="538382"/>
    <lineage>
        <taxon>Bacteria</taxon>
        <taxon>Pseudomonadati</taxon>
        <taxon>Pseudomonadota</taxon>
        <taxon>Alphaproteobacteria</taxon>
        <taxon>Sphingomonadales</taxon>
        <taxon>Erythrobacteraceae</taxon>
        <taxon>Pelagerythrobacter</taxon>
    </lineage>
</organism>
<feature type="signal peptide" evidence="2">
    <location>
        <begin position="1"/>
        <end position="21"/>
    </location>
</feature>
<dbReference type="Proteomes" id="UP000444401">
    <property type="component" value="Unassembled WGS sequence"/>
</dbReference>
<evidence type="ECO:0008006" key="5">
    <source>
        <dbReference type="Google" id="ProtNLM"/>
    </source>
</evidence>
<name>A0ABW9UY13_9SPHN</name>